<keyword evidence="4" id="KW-1185">Reference proteome</keyword>
<feature type="compositionally biased region" description="Low complexity" evidence="1">
    <location>
        <begin position="184"/>
        <end position="204"/>
    </location>
</feature>
<dbReference type="Gene3D" id="2.80.10.50">
    <property type="match status" value="1"/>
</dbReference>
<name>M2QTR7_CERS8</name>
<evidence type="ECO:0000313" key="4">
    <source>
        <dbReference type="Proteomes" id="UP000016930"/>
    </source>
</evidence>
<evidence type="ECO:0000313" key="3">
    <source>
        <dbReference type="EMBL" id="EMD35460.1"/>
    </source>
</evidence>
<organism evidence="3 4">
    <name type="scientific">Ceriporiopsis subvermispora (strain B)</name>
    <name type="common">White-rot fungus</name>
    <name type="synonym">Gelatoporia subvermispora</name>
    <dbReference type="NCBI Taxonomy" id="914234"/>
    <lineage>
        <taxon>Eukaryota</taxon>
        <taxon>Fungi</taxon>
        <taxon>Dikarya</taxon>
        <taxon>Basidiomycota</taxon>
        <taxon>Agaricomycotina</taxon>
        <taxon>Agaricomycetes</taxon>
        <taxon>Polyporales</taxon>
        <taxon>Gelatoporiaceae</taxon>
        <taxon>Gelatoporia</taxon>
    </lineage>
</organism>
<accession>M2QTR7</accession>
<evidence type="ECO:0000256" key="2">
    <source>
        <dbReference type="SAM" id="Phobius"/>
    </source>
</evidence>
<dbReference type="EMBL" id="KB445800">
    <property type="protein sequence ID" value="EMD35460.1"/>
    <property type="molecule type" value="Genomic_DNA"/>
</dbReference>
<feature type="region of interest" description="Disordered" evidence="1">
    <location>
        <begin position="152"/>
        <end position="204"/>
    </location>
</feature>
<gene>
    <name evidence="3" type="ORF">CERSUDRAFT_96577</name>
</gene>
<dbReference type="InterPro" id="IPR035992">
    <property type="entry name" value="Ricin_B-like_lectins"/>
</dbReference>
<dbReference type="HOGENOM" id="CLU_725630_0_0_1"/>
<feature type="compositionally biased region" description="Low complexity" evidence="1">
    <location>
        <begin position="165"/>
        <end position="176"/>
    </location>
</feature>
<keyword evidence="2" id="KW-0472">Membrane</keyword>
<keyword evidence="2" id="KW-0812">Transmembrane</keyword>
<keyword evidence="2" id="KW-1133">Transmembrane helix</keyword>
<evidence type="ECO:0000256" key="1">
    <source>
        <dbReference type="SAM" id="MobiDB-lite"/>
    </source>
</evidence>
<reference evidence="3 4" key="1">
    <citation type="journal article" date="2012" name="Proc. Natl. Acad. Sci. U.S.A.">
        <title>Comparative genomics of Ceriporiopsis subvermispora and Phanerochaete chrysosporium provide insight into selective ligninolysis.</title>
        <authorList>
            <person name="Fernandez-Fueyo E."/>
            <person name="Ruiz-Duenas F.J."/>
            <person name="Ferreira P."/>
            <person name="Floudas D."/>
            <person name="Hibbett D.S."/>
            <person name="Canessa P."/>
            <person name="Larrondo L.F."/>
            <person name="James T.Y."/>
            <person name="Seelenfreund D."/>
            <person name="Lobos S."/>
            <person name="Polanco R."/>
            <person name="Tello M."/>
            <person name="Honda Y."/>
            <person name="Watanabe T."/>
            <person name="Watanabe T."/>
            <person name="Ryu J.S."/>
            <person name="Kubicek C.P."/>
            <person name="Schmoll M."/>
            <person name="Gaskell J."/>
            <person name="Hammel K.E."/>
            <person name="St John F.J."/>
            <person name="Vanden Wymelenberg A."/>
            <person name="Sabat G."/>
            <person name="Splinter BonDurant S."/>
            <person name="Syed K."/>
            <person name="Yadav J.S."/>
            <person name="Doddapaneni H."/>
            <person name="Subramanian V."/>
            <person name="Lavin J.L."/>
            <person name="Oguiza J.A."/>
            <person name="Perez G."/>
            <person name="Pisabarro A.G."/>
            <person name="Ramirez L."/>
            <person name="Santoyo F."/>
            <person name="Master E."/>
            <person name="Coutinho P.M."/>
            <person name="Henrissat B."/>
            <person name="Lombard V."/>
            <person name="Magnuson J.K."/>
            <person name="Kuees U."/>
            <person name="Hori C."/>
            <person name="Igarashi K."/>
            <person name="Samejima M."/>
            <person name="Held B.W."/>
            <person name="Barry K.W."/>
            <person name="LaButti K.M."/>
            <person name="Lapidus A."/>
            <person name="Lindquist E.A."/>
            <person name="Lucas S.M."/>
            <person name="Riley R."/>
            <person name="Salamov A.A."/>
            <person name="Hoffmeister D."/>
            <person name="Schwenk D."/>
            <person name="Hadar Y."/>
            <person name="Yarden O."/>
            <person name="de Vries R.P."/>
            <person name="Wiebenga A."/>
            <person name="Stenlid J."/>
            <person name="Eastwood D."/>
            <person name="Grigoriev I.V."/>
            <person name="Berka R.M."/>
            <person name="Blanchette R.A."/>
            <person name="Kersten P."/>
            <person name="Martinez A.T."/>
            <person name="Vicuna R."/>
            <person name="Cullen D."/>
        </authorList>
    </citation>
    <scope>NUCLEOTIDE SEQUENCE [LARGE SCALE GENOMIC DNA]</scope>
    <source>
        <strain evidence="3 4">B</strain>
    </source>
</reference>
<feature type="transmembrane region" description="Helical" evidence="2">
    <location>
        <begin position="268"/>
        <end position="291"/>
    </location>
</feature>
<dbReference type="Proteomes" id="UP000016930">
    <property type="component" value="Unassembled WGS sequence"/>
</dbReference>
<feature type="compositionally biased region" description="Polar residues" evidence="1">
    <location>
        <begin position="152"/>
        <end position="164"/>
    </location>
</feature>
<proteinExistence type="predicted"/>
<dbReference type="SUPFAM" id="SSF50370">
    <property type="entry name" value="Ricin B-like lectins"/>
    <property type="match status" value="1"/>
</dbReference>
<dbReference type="AlphaFoldDB" id="M2QTR7"/>
<sequence>MSSELFANGTYFIEAKQQATLLELTDGDEGTILTTWSFSGAQNQQWQLQWDPSASRCRVTNVLYPSMYITQPTDQSNPSGYQYIESGSDPFDWFVKPMNGGYIFSADPAFVNAWNVAAGSFSDNNTVISWPLDAEFDNSIWMLASTTSESQNHTASQTAIGSNETTSIPSDTSTTPFNITPTLSDTIPVPSDTTSSPPSFSPSSSIGDIQPEAFSARPITLTVPSETTSASVLSSFNVNSTSSTSAMATSAGVPVVGDTASSQPSVNLAVVAGAIAAGVVSISLALMFLSWKKGWCCCRKRGMRAGPRAISPFPTGYASTATQPSMSQYFSATPTGYVSVDVDSIVAYPGLAELPPYERVSQMDLLDSHRRLETDNIYKYR</sequence>
<protein>
    <submittedName>
        <fullName evidence="3">Uncharacterized protein</fullName>
    </submittedName>
</protein>
<dbReference type="OrthoDB" id="3255849at2759"/>